<dbReference type="EMBL" id="CAKKLH010000331">
    <property type="protein sequence ID" value="CAH0112792.1"/>
    <property type="molecule type" value="Genomic_DNA"/>
</dbReference>
<feature type="signal peptide" evidence="9">
    <location>
        <begin position="1"/>
        <end position="20"/>
    </location>
</feature>
<dbReference type="PANTHER" id="PTHR12231">
    <property type="entry name" value="CTX-RELATED TYPE I TRANSMEMBRANE PROTEIN"/>
    <property type="match status" value="1"/>
</dbReference>
<keyword evidence="12" id="KW-1185">Reference proteome</keyword>
<dbReference type="CDD" id="cd00096">
    <property type="entry name" value="Ig"/>
    <property type="match status" value="1"/>
</dbReference>
<feature type="domain" description="Ig-like" evidence="10">
    <location>
        <begin position="24"/>
        <end position="123"/>
    </location>
</feature>
<dbReference type="PROSITE" id="PS50835">
    <property type="entry name" value="IG_LIKE"/>
    <property type="match status" value="3"/>
</dbReference>
<dbReference type="GO" id="GO:0005886">
    <property type="term" value="C:plasma membrane"/>
    <property type="evidence" value="ECO:0007669"/>
    <property type="project" value="UniProtKB-SubCell"/>
</dbReference>
<keyword evidence="8" id="KW-0393">Immunoglobulin domain</keyword>
<dbReference type="FunFam" id="2.60.40.10:FF:000005">
    <property type="entry name" value="Neuronal cell adhesion molecule"/>
    <property type="match status" value="1"/>
</dbReference>
<organism evidence="11 12">
    <name type="scientific">Daphnia galeata</name>
    <dbReference type="NCBI Taxonomy" id="27404"/>
    <lineage>
        <taxon>Eukaryota</taxon>
        <taxon>Metazoa</taxon>
        <taxon>Ecdysozoa</taxon>
        <taxon>Arthropoda</taxon>
        <taxon>Crustacea</taxon>
        <taxon>Branchiopoda</taxon>
        <taxon>Diplostraca</taxon>
        <taxon>Cladocera</taxon>
        <taxon>Anomopoda</taxon>
        <taxon>Daphniidae</taxon>
        <taxon>Daphnia</taxon>
    </lineage>
</organism>
<dbReference type="Proteomes" id="UP000789390">
    <property type="component" value="Unassembled WGS sequence"/>
</dbReference>
<evidence type="ECO:0000256" key="9">
    <source>
        <dbReference type="SAM" id="SignalP"/>
    </source>
</evidence>
<gene>
    <name evidence="11" type="ORF">DGAL_LOCUS16576</name>
</gene>
<dbReference type="SUPFAM" id="SSF48726">
    <property type="entry name" value="Immunoglobulin"/>
    <property type="match status" value="3"/>
</dbReference>
<dbReference type="OrthoDB" id="10010359at2759"/>
<feature type="domain" description="Ig-like" evidence="10">
    <location>
        <begin position="133"/>
        <end position="224"/>
    </location>
</feature>
<comment type="caution">
    <text evidence="11">The sequence shown here is derived from an EMBL/GenBank/DDBJ whole genome shotgun (WGS) entry which is preliminary data.</text>
</comment>
<dbReference type="GO" id="GO:0043005">
    <property type="term" value="C:neuron projection"/>
    <property type="evidence" value="ECO:0007669"/>
    <property type="project" value="TreeGrafter"/>
</dbReference>
<evidence type="ECO:0000256" key="3">
    <source>
        <dbReference type="ARBA" id="ARBA00022729"/>
    </source>
</evidence>
<evidence type="ECO:0000256" key="5">
    <source>
        <dbReference type="ARBA" id="ARBA00023136"/>
    </source>
</evidence>
<dbReference type="InterPro" id="IPR013098">
    <property type="entry name" value="Ig_I-set"/>
</dbReference>
<keyword evidence="2" id="KW-1003">Cell membrane</keyword>
<dbReference type="GO" id="GO:0098609">
    <property type="term" value="P:cell-cell adhesion"/>
    <property type="evidence" value="ECO:0007669"/>
    <property type="project" value="UniProtKB-ARBA"/>
</dbReference>
<dbReference type="Pfam" id="PF13927">
    <property type="entry name" value="Ig_3"/>
    <property type="match status" value="1"/>
</dbReference>
<name>A0A8J2WRD6_9CRUS</name>
<dbReference type="InterPro" id="IPR007110">
    <property type="entry name" value="Ig-like_dom"/>
</dbReference>
<dbReference type="Pfam" id="PF07679">
    <property type="entry name" value="I-set"/>
    <property type="match status" value="2"/>
</dbReference>
<protein>
    <recommendedName>
        <fullName evidence="10">Ig-like domain-containing protein</fullName>
    </recommendedName>
</protein>
<comment type="subcellular location">
    <subcellularLocation>
        <location evidence="1">Cell membrane</location>
    </subcellularLocation>
</comment>
<dbReference type="InterPro" id="IPR003599">
    <property type="entry name" value="Ig_sub"/>
</dbReference>
<dbReference type="InterPro" id="IPR051170">
    <property type="entry name" value="Neural/epithelial_adhesion"/>
</dbReference>
<feature type="chain" id="PRO_5035191319" description="Ig-like domain-containing protein" evidence="9">
    <location>
        <begin position="21"/>
        <end position="384"/>
    </location>
</feature>
<evidence type="ECO:0000256" key="6">
    <source>
        <dbReference type="ARBA" id="ARBA00023157"/>
    </source>
</evidence>
<keyword evidence="6" id="KW-1015">Disulfide bond</keyword>
<evidence type="ECO:0000256" key="2">
    <source>
        <dbReference type="ARBA" id="ARBA00022475"/>
    </source>
</evidence>
<evidence type="ECO:0000256" key="7">
    <source>
        <dbReference type="ARBA" id="ARBA00023180"/>
    </source>
</evidence>
<keyword evidence="4" id="KW-0677">Repeat</keyword>
<keyword evidence="7" id="KW-0325">Glycoprotein</keyword>
<evidence type="ECO:0000313" key="12">
    <source>
        <dbReference type="Proteomes" id="UP000789390"/>
    </source>
</evidence>
<evidence type="ECO:0000256" key="4">
    <source>
        <dbReference type="ARBA" id="ARBA00022737"/>
    </source>
</evidence>
<dbReference type="InterPro" id="IPR003598">
    <property type="entry name" value="Ig_sub2"/>
</dbReference>
<keyword evidence="3 9" id="KW-0732">Signal</keyword>
<sequence length="384" mass="42465">MSLTRIAAVLVANFFIIVTGQRFPTISYISQEKVIDIGGSIELECSVQYVRDFPVLWIKIDNVDPSRTIPLSTGSNLIVKDSRFSLRYDQASSTYTLQIKDIQENDAGKYQCQVLLTVTEKISADVAVSVRIPPIIFDNSTRSVVVSEGEGVKLECYAGGYPAPTVSWRRENYAVLPTGGSQYRGNILTIPSVSKNDRGTYYCVAENGVGKGKRRNIAVEVEFSPVITVPRPRLGQALQYDMDLECHVIAYPPPAITWWKDEVQLSNNQHYAISHFATADEFTDTTLRILTAEKRQYGRYYCRAANKLGTDQASVELFETVIPICPPACGQNLFSVSVAASLGGVDIILPVLLLVCIDGDWFSEISGATSLDIREQQPSNIIRS</sequence>
<keyword evidence="5" id="KW-0472">Membrane</keyword>
<evidence type="ECO:0000256" key="1">
    <source>
        <dbReference type="ARBA" id="ARBA00004236"/>
    </source>
</evidence>
<dbReference type="InterPro" id="IPR036179">
    <property type="entry name" value="Ig-like_dom_sf"/>
</dbReference>
<dbReference type="AlphaFoldDB" id="A0A8J2WRD6"/>
<evidence type="ECO:0000256" key="8">
    <source>
        <dbReference type="ARBA" id="ARBA00023319"/>
    </source>
</evidence>
<feature type="domain" description="Ig-like" evidence="10">
    <location>
        <begin position="225"/>
        <end position="316"/>
    </location>
</feature>
<dbReference type="InterPro" id="IPR013783">
    <property type="entry name" value="Ig-like_fold"/>
</dbReference>
<proteinExistence type="predicted"/>
<dbReference type="SMART" id="SM00408">
    <property type="entry name" value="IGc2"/>
    <property type="match status" value="3"/>
</dbReference>
<dbReference type="Gene3D" id="2.60.40.10">
    <property type="entry name" value="Immunoglobulins"/>
    <property type="match status" value="3"/>
</dbReference>
<evidence type="ECO:0000259" key="10">
    <source>
        <dbReference type="PROSITE" id="PS50835"/>
    </source>
</evidence>
<reference evidence="11" key="1">
    <citation type="submission" date="2021-11" db="EMBL/GenBank/DDBJ databases">
        <authorList>
            <person name="Schell T."/>
        </authorList>
    </citation>
    <scope>NUCLEOTIDE SEQUENCE</scope>
    <source>
        <strain evidence="11">M5</strain>
    </source>
</reference>
<dbReference type="PANTHER" id="PTHR12231:SF220">
    <property type="entry name" value="LACHESIN"/>
    <property type="match status" value="1"/>
</dbReference>
<evidence type="ECO:0000313" key="11">
    <source>
        <dbReference type="EMBL" id="CAH0112792.1"/>
    </source>
</evidence>
<dbReference type="SMART" id="SM00409">
    <property type="entry name" value="IG"/>
    <property type="match status" value="3"/>
</dbReference>
<accession>A0A8J2WRD6</accession>